<dbReference type="CDD" id="cd08422">
    <property type="entry name" value="PBP2_CrgA_like"/>
    <property type="match status" value="1"/>
</dbReference>
<dbReference type="Pfam" id="PF03466">
    <property type="entry name" value="LysR_substrate"/>
    <property type="match status" value="1"/>
</dbReference>
<dbReference type="InterPro" id="IPR000847">
    <property type="entry name" value="LysR_HTH_N"/>
</dbReference>
<evidence type="ECO:0000256" key="2">
    <source>
        <dbReference type="ARBA" id="ARBA00023015"/>
    </source>
</evidence>
<dbReference type="STRING" id="80852.AWOD_II_0051"/>
<keyword evidence="7" id="KW-1185">Reference proteome</keyword>
<evidence type="ECO:0000259" key="5">
    <source>
        <dbReference type="PROSITE" id="PS50931"/>
    </source>
</evidence>
<dbReference type="InterPro" id="IPR036390">
    <property type="entry name" value="WH_DNA-bd_sf"/>
</dbReference>
<name>A0A090I5C3_9GAMM</name>
<dbReference type="InterPro" id="IPR058163">
    <property type="entry name" value="LysR-type_TF_proteobact-type"/>
</dbReference>
<dbReference type="Gene3D" id="1.10.10.10">
    <property type="entry name" value="Winged helix-like DNA-binding domain superfamily/Winged helix DNA-binding domain"/>
    <property type="match status" value="1"/>
</dbReference>
<feature type="domain" description="HTH lysR-type" evidence="5">
    <location>
        <begin position="1"/>
        <end position="59"/>
    </location>
</feature>
<evidence type="ECO:0000313" key="7">
    <source>
        <dbReference type="Proteomes" id="UP000032427"/>
    </source>
</evidence>
<keyword evidence="4" id="KW-0804">Transcription</keyword>
<dbReference type="InterPro" id="IPR036388">
    <property type="entry name" value="WH-like_DNA-bd_sf"/>
</dbReference>
<dbReference type="PANTHER" id="PTHR30537:SF5">
    <property type="entry name" value="HTH-TYPE TRANSCRIPTIONAL ACTIVATOR TTDR-RELATED"/>
    <property type="match status" value="1"/>
</dbReference>
<dbReference type="SUPFAM" id="SSF53850">
    <property type="entry name" value="Periplasmic binding protein-like II"/>
    <property type="match status" value="1"/>
</dbReference>
<dbReference type="Proteomes" id="UP000032427">
    <property type="component" value="Chromosome 2"/>
</dbReference>
<evidence type="ECO:0000256" key="4">
    <source>
        <dbReference type="ARBA" id="ARBA00023163"/>
    </source>
</evidence>
<dbReference type="Pfam" id="PF00126">
    <property type="entry name" value="HTH_1"/>
    <property type="match status" value="1"/>
</dbReference>
<evidence type="ECO:0000256" key="3">
    <source>
        <dbReference type="ARBA" id="ARBA00023125"/>
    </source>
</evidence>
<dbReference type="SUPFAM" id="SSF46785">
    <property type="entry name" value="Winged helix' DNA-binding domain"/>
    <property type="match status" value="1"/>
</dbReference>
<sequence length="307" mass="34366">MDQLRALKYFTATVEAGNFSAAAKKFDVPASSVSRRIADLEASLGAQLLKRTTRTVSLTEVGLQYYNQVTTLIQQLDQCDKAVKDYQTTPTGTLKISSMVGFGERILAPILDEFTLRYPDIVLDVELNDQLSKLDRDDVDIAIRGGYAPDERVVAIHLMDNQFIPAASSTYLEQYGHPKSTKELPNHKGLFFKTPHGPTPWLSEINGEWQDVSAPSLLTTNNGQWLADKAIKGDGIIMMPRWVLQPYFERDELVELHFDEPLNITQNQTLGVYMLYQKLAYATPKVKAAVDFIVARIKGKGDPKITL</sequence>
<dbReference type="GO" id="GO:0006351">
    <property type="term" value="P:DNA-templated transcription"/>
    <property type="evidence" value="ECO:0007669"/>
    <property type="project" value="TreeGrafter"/>
</dbReference>
<dbReference type="FunFam" id="1.10.10.10:FF:000001">
    <property type="entry name" value="LysR family transcriptional regulator"/>
    <property type="match status" value="1"/>
</dbReference>
<dbReference type="InterPro" id="IPR005119">
    <property type="entry name" value="LysR_subst-bd"/>
</dbReference>
<dbReference type="HOGENOM" id="CLU_039613_16_2_6"/>
<dbReference type="Gene3D" id="3.40.190.290">
    <property type="match status" value="1"/>
</dbReference>
<dbReference type="PROSITE" id="PS50931">
    <property type="entry name" value="HTH_LYSR"/>
    <property type="match status" value="1"/>
</dbReference>
<accession>A0A090I5C3</accession>
<organism evidence="6 7">
    <name type="scientific">Aliivibrio wodanis</name>
    <dbReference type="NCBI Taxonomy" id="80852"/>
    <lineage>
        <taxon>Bacteria</taxon>
        <taxon>Pseudomonadati</taxon>
        <taxon>Pseudomonadota</taxon>
        <taxon>Gammaproteobacteria</taxon>
        <taxon>Vibrionales</taxon>
        <taxon>Vibrionaceae</taxon>
        <taxon>Aliivibrio</taxon>
    </lineage>
</organism>
<gene>
    <name evidence="6" type="ORF">AWOD_II_0051</name>
</gene>
<dbReference type="AlphaFoldDB" id="A0A090I5C3"/>
<dbReference type="GO" id="GO:0043565">
    <property type="term" value="F:sequence-specific DNA binding"/>
    <property type="evidence" value="ECO:0007669"/>
    <property type="project" value="TreeGrafter"/>
</dbReference>
<comment type="similarity">
    <text evidence="1">Belongs to the LysR transcriptional regulatory family.</text>
</comment>
<dbReference type="KEGG" id="awd:AWOD_II_0051"/>
<dbReference type="GeneID" id="28542297"/>
<evidence type="ECO:0000256" key="1">
    <source>
        <dbReference type="ARBA" id="ARBA00009437"/>
    </source>
</evidence>
<dbReference type="OrthoDB" id="9786526at2"/>
<keyword evidence="3" id="KW-0238">DNA-binding</keyword>
<keyword evidence="2" id="KW-0805">Transcription regulation</keyword>
<dbReference type="PANTHER" id="PTHR30537">
    <property type="entry name" value="HTH-TYPE TRANSCRIPTIONAL REGULATOR"/>
    <property type="match status" value="1"/>
</dbReference>
<reference evidence="7" key="1">
    <citation type="submission" date="2014-09" db="EMBL/GenBank/DDBJ databases">
        <authorList>
            <person name="Hjerde E."/>
        </authorList>
    </citation>
    <scope>NUCLEOTIDE SEQUENCE [LARGE SCALE GENOMIC DNA]</scope>
    <source>
        <strain evidence="7">06/09/139</strain>
    </source>
</reference>
<dbReference type="GO" id="GO:0003700">
    <property type="term" value="F:DNA-binding transcription factor activity"/>
    <property type="evidence" value="ECO:0007669"/>
    <property type="project" value="InterPro"/>
</dbReference>
<dbReference type="PATRIC" id="fig|80852.17.peg.2790"/>
<proteinExistence type="inferred from homology"/>
<protein>
    <submittedName>
        <fullName evidence="6">HTH-type transcriptional regulator, LysR-family</fullName>
    </submittedName>
</protein>
<evidence type="ECO:0000313" key="6">
    <source>
        <dbReference type="EMBL" id="CED56710.1"/>
    </source>
</evidence>
<dbReference type="EMBL" id="LN554847">
    <property type="protein sequence ID" value="CED56710.1"/>
    <property type="molecule type" value="Genomic_DNA"/>
</dbReference>